<dbReference type="OrthoDB" id="10292951at2759"/>
<proteinExistence type="predicted"/>
<gene>
    <name evidence="2" type="ORF">CIB84_000570</name>
</gene>
<accession>A0A2P4TH40</accession>
<organism evidence="2 3">
    <name type="scientific">Bambusicola thoracicus</name>
    <name type="common">Chinese bamboo-partridge</name>
    <name type="synonym">Perdix thoracica</name>
    <dbReference type="NCBI Taxonomy" id="9083"/>
    <lineage>
        <taxon>Eukaryota</taxon>
        <taxon>Metazoa</taxon>
        <taxon>Chordata</taxon>
        <taxon>Craniata</taxon>
        <taxon>Vertebrata</taxon>
        <taxon>Euteleostomi</taxon>
        <taxon>Archelosauria</taxon>
        <taxon>Archosauria</taxon>
        <taxon>Dinosauria</taxon>
        <taxon>Saurischia</taxon>
        <taxon>Theropoda</taxon>
        <taxon>Coelurosauria</taxon>
        <taxon>Aves</taxon>
        <taxon>Neognathae</taxon>
        <taxon>Galloanserae</taxon>
        <taxon>Galliformes</taxon>
        <taxon>Phasianidae</taxon>
        <taxon>Perdicinae</taxon>
        <taxon>Bambusicola</taxon>
    </lineage>
</organism>
<evidence type="ECO:0000313" key="3">
    <source>
        <dbReference type="Proteomes" id="UP000237246"/>
    </source>
</evidence>
<feature type="region of interest" description="Disordered" evidence="1">
    <location>
        <begin position="40"/>
        <end position="66"/>
    </location>
</feature>
<dbReference type="Proteomes" id="UP000237246">
    <property type="component" value="Unassembled WGS sequence"/>
</dbReference>
<keyword evidence="3" id="KW-1185">Reference proteome</keyword>
<name>A0A2P4TH40_BAMTH</name>
<sequence length="131" mass="14789">MSRLKIFYFNVFGIGSLSEEGLLVYLRVLQAFLSQLPVSSAGTSCQDANSDSEDEDEEISKMTTTPGDGRISVQYITEECLKKLDTKQQTNTLLNMVWRDSASEEVFTLMASICHTLMVQHRMMVPKVRQV</sequence>
<comment type="caution">
    <text evidence="2">The sequence shown here is derived from an EMBL/GenBank/DDBJ whole genome shotgun (WGS) entry which is preliminary data.</text>
</comment>
<evidence type="ECO:0000256" key="1">
    <source>
        <dbReference type="SAM" id="MobiDB-lite"/>
    </source>
</evidence>
<evidence type="ECO:0000313" key="2">
    <source>
        <dbReference type="EMBL" id="POI35678.1"/>
    </source>
</evidence>
<dbReference type="EMBL" id="PPHD01000283">
    <property type="protein sequence ID" value="POI35678.1"/>
    <property type="molecule type" value="Genomic_DNA"/>
</dbReference>
<feature type="compositionally biased region" description="Polar residues" evidence="1">
    <location>
        <begin position="40"/>
        <end position="49"/>
    </location>
</feature>
<reference evidence="2 3" key="1">
    <citation type="submission" date="2018-01" db="EMBL/GenBank/DDBJ databases">
        <title>Comparison of the Chinese Bamboo Partridge and Red Junglefowl genome sequences highlights the importance of demography in genome evolution.</title>
        <authorList>
            <person name="Tiley G.P."/>
            <person name="Kimball R.T."/>
            <person name="Braun E.L."/>
            <person name="Burleigh J.G."/>
        </authorList>
    </citation>
    <scope>NUCLEOTIDE SEQUENCE [LARGE SCALE GENOMIC DNA]</scope>
    <source>
        <strain evidence="2">RTK389</strain>
        <tissue evidence="2">Blood</tissue>
    </source>
</reference>
<protein>
    <submittedName>
        <fullName evidence="2">Uncharacterized protein</fullName>
    </submittedName>
</protein>
<dbReference type="AlphaFoldDB" id="A0A2P4TH40"/>